<keyword evidence="2" id="KW-1185">Reference proteome</keyword>
<dbReference type="OrthoDB" id="7376478at2"/>
<evidence type="ECO:0000313" key="1">
    <source>
        <dbReference type="EMBL" id="ARN83784.1"/>
    </source>
</evidence>
<accession>A0A1W6N1R2</accession>
<dbReference type="AlphaFoldDB" id="A0A1W6N1R2"/>
<evidence type="ECO:0008006" key="3">
    <source>
        <dbReference type="Google" id="ProtNLM"/>
    </source>
</evidence>
<protein>
    <recommendedName>
        <fullName evidence="3">CopG family transcriptional regulator</fullName>
    </recommendedName>
</protein>
<dbReference type="Proteomes" id="UP000193978">
    <property type="component" value="Chromosome"/>
</dbReference>
<organism evidence="1 2">
    <name type="scientific">Methylocystis bryophila</name>
    <dbReference type="NCBI Taxonomy" id="655015"/>
    <lineage>
        <taxon>Bacteria</taxon>
        <taxon>Pseudomonadati</taxon>
        <taxon>Pseudomonadota</taxon>
        <taxon>Alphaproteobacteria</taxon>
        <taxon>Hyphomicrobiales</taxon>
        <taxon>Methylocystaceae</taxon>
        <taxon>Methylocystis</taxon>
    </lineage>
</organism>
<sequence length="87" mass="9707">MTLTLTPEQEAWLQAQVAAGDFATVEEAARRLIDDRIAQIASGDEHDDLEWAKPLLDEARASIARGDILTLEEHRARNAVRRASRGR</sequence>
<evidence type="ECO:0000313" key="2">
    <source>
        <dbReference type="Proteomes" id="UP000193978"/>
    </source>
</evidence>
<name>A0A1W6N1R2_9HYPH</name>
<dbReference type="KEGG" id="mbry:B1812_18560"/>
<reference evidence="1 2" key="1">
    <citation type="submission" date="2017-02" db="EMBL/GenBank/DDBJ databases">
        <authorList>
            <person name="Peterson S.W."/>
        </authorList>
    </citation>
    <scope>NUCLEOTIDE SEQUENCE [LARGE SCALE GENOMIC DNA]</scope>
    <source>
        <strain evidence="1 2">S285</strain>
    </source>
</reference>
<dbReference type="EMBL" id="CP019948">
    <property type="protein sequence ID" value="ARN83784.1"/>
    <property type="molecule type" value="Genomic_DNA"/>
</dbReference>
<proteinExistence type="predicted"/>
<gene>
    <name evidence="1" type="ORF">B1812_18560</name>
</gene>